<dbReference type="AlphaFoldDB" id="G0MKG8"/>
<organism evidence="2">
    <name type="scientific">Caenorhabditis brenneri</name>
    <name type="common">Nematode worm</name>
    <dbReference type="NCBI Taxonomy" id="135651"/>
    <lineage>
        <taxon>Eukaryota</taxon>
        <taxon>Metazoa</taxon>
        <taxon>Ecdysozoa</taxon>
        <taxon>Nematoda</taxon>
        <taxon>Chromadorea</taxon>
        <taxon>Rhabditida</taxon>
        <taxon>Rhabditina</taxon>
        <taxon>Rhabditomorpha</taxon>
        <taxon>Rhabditoidea</taxon>
        <taxon>Rhabditidae</taxon>
        <taxon>Peloderinae</taxon>
        <taxon>Caenorhabditis</taxon>
    </lineage>
</organism>
<name>G0MKG8_CAEBE</name>
<keyword evidence="2" id="KW-1185">Reference proteome</keyword>
<proteinExistence type="predicted"/>
<dbReference type="HOGENOM" id="CLU_1012759_0_0_1"/>
<sequence>MLNRTDHVSKPKVNRVHHEKDLINELRSLLSRDKPQRSKLSKENVLFEVVRTFTGQNLAEIFNFHTVRKSAPLSMSYKERSVIFKERRQVVVLKQQVAFDHLKMFIEKQNPGKSFESCPLTRANIMRTMIKYLKKEIVVNGIPATAPSLTSGGPMEAVSYEASPTPQVQLGPPFLPFGSISQCSPANPAPVLPISLPPTFPEINNLSLLYPMIQNQLLSLQSIYNGSMNALIPSQQLHPISALSDNSVVNSLLQGLYENNNQQSSVMENGSKFSV</sequence>
<dbReference type="EMBL" id="GL379798">
    <property type="protein sequence ID" value="EGT33735.1"/>
    <property type="molecule type" value="Genomic_DNA"/>
</dbReference>
<evidence type="ECO:0000313" key="2">
    <source>
        <dbReference type="Proteomes" id="UP000008068"/>
    </source>
</evidence>
<dbReference type="FunCoup" id="G0MKG8">
    <property type="interactions" value="1315"/>
</dbReference>
<protein>
    <submittedName>
        <fullName evidence="1">Uncharacterized protein</fullName>
    </submittedName>
</protein>
<gene>
    <name evidence="1" type="ORF">CAEBREN_06667</name>
</gene>
<evidence type="ECO:0000313" key="1">
    <source>
        <dbReference type="EMBL" id="EGT33735.1"/>
    </source>
</evidence>
<dbReference type="Proteomes" id="UP000008068">
    <property type="component" value="Unassembled WGS sequence"/>
</dbReference>
<dbReference type="InParanoid" id="G0MKG8"/>
<reference evidence="2" key="1">
    <citation type="submission" date="2011-07" db="EMBL/GenBank/DDBJ databases">
        <authorList>
            <consortium name="Caenorhabditis brenneri Sequencing and Analysis Consortium"/>
            <person name="Wilson R.K."/>
        </authorList>
    </citation>
    <scope>NUCLEOTIDE SEQUENCE [LARGE SCALE GENOMIC DNA]</scope>
    <source>
        <strain evidence="2">PB2801</strain>
    </source>
</reference>
<accession>G0MKG8</accession>